<dbReference type="InterPro" id="IPR020846">
    <property type="entry name" value="MFS_dom"/>
</dbReference>
<dbReference type="Gene3D" id="1.20.1250.20">
    <property type="entry name" value="MFS general substrate transporter like domains"/>
    <property type="match status" value="2"/>
</dbReference>
<evidence type="ECO:0000259" key="7">
    <source>
        <dbReference type="PROSITE" id="PS50850"/>
    </source>
</evidence>
<protein>
    <submittedName>
        <fullName evidence="8">Major facilitator superfamily domain-containing protein</fullName>
    </submittedName>
</protein>
<evidence type="ECO:0000313" key="9">
    <source>
        <dbReference type="Proteomes" id="UP000193560"/>
    </source>
</evidence>
<feature type="transmembrane region" description="Helical" evidence="6">
    <location>
        <begin position="22"/>
        <end position="43"/>
    </location>
</feature>
<organism evidence="8 9">
    <name type="scientific">Absidia repens</name>
    <dbReference type="NCBI Taxonomy" id="90262"/>
    <lineage>
        <taxon>Eukaryota</taxon>
        <taxon>Fungi</taxon>
        <taxon>Fungi incertae sedis</taxon>
        <taxon>Mucoromycota</taxon>
        <taxon>Mucoromycotina</taxon>
        <taxon>Mucoromycetes</taxon>
        <taxon>Mucorales</taxon>
        <taxon>Cunninghamellaceae</taxon>
        <taxon>Absidia</taxon>
    </lineage>
</organism>
<feature type="transmembrane region" description="Helical" evidence="6">
    <location>
        <begin position="328"/>
        <end position="347"/>
    </location>
</feature>
<evidence type="ECO:0000256" key="4">
    <source>
        <dbReference type="ARBA" id="ARBA00022989"/>
    </source>
</evidence>
<dbReference type="GO" id="GO:1901604">
    <property type="term" value="F:dethiobiotin transmembrane transporter activity"/>
    <property type="evidence" value="ECO:0007669"/>
    <property type="project" value="TreeGrafter"/>
</dbReference>
<keyword evidence="2" id="KW-0813">Transport</keyword>
<name>A0A1X2IY24_9FUNG</name>
<feature type="domain" description="Major facilitator superfamily (MFS) profile" evidence="7">
    <location>
        <begin position="1"/>
        <end position="419"/>
    </location>
</feature>
<feature type="transmembrane region" description="Helical" evidence="6">
    <location>
        <begin position="75"/>
        <end position="96"/>
    </location>
</feature>
<dbReference type="PANTHER" id="PTHR43791">
    <property type="entry name" value="PERMEASE-RELATED"/>
    <property type="match status" value="1"/>
</dbReference>
<feature type="transmembrane region" description="Helical" evidence="6">
    <location>
        <begin position="270"/>
        <end position="291"/>
    </location>
</feature>
<evidence type="ECO:0000256" key="2">
    <source>
        <dbReference type="ARBA" id="ARBA00022448"/>
    </source>
</evidence>
<comment type="subcellular location">
    <subcellularLocation>
        <location evidence="1">Membrane</location>
        <topology evidence="1">Multi-pass membrane protein</topology>
    </subcellularLocation>
</comment>
<feature type="transmembrane region" description="Helical" evidence="6">
    <location>
        <begin position="50"/>
        <end position="69"/>
    </location>
</feature>
<dbReference type="GO" id="GO:0005886">
    <property type="term" value="C:plasma membrane"/>
    <property type="evidence" value="ECO:0007669"/>
    <property type="project" value="TreeGrafter"/>
</dbReference>
<dbReference type="SUPFAM" id="SSF103473">
    <property type="entry name" value="MFS general substrate transporter"/>
    <property type="match status" value="1"/>
</dbReference>
<feature type="transmembrane region" description="Helical" evidence="6">
    <location>
        <begin position="140"/>
        <end position="162"/>
    </location>
</feature>
<accession>A0A1X2IY24</accession>
<reference evidence="8 9" key="1">
    <citation type="submission" date="2016-07" db="EMBL/GenBank/DDBJ databases">
        <title>Pervasive Adenine N6-methylation of Active Genes in Fungi.</title>
        <authorList>
            <consortium name="DOE Joint Genome Institute"/>
            <person name="Mondo S.J."/>
            <person name="Dannebaum R.O."/>
            <person name="Kuo R.C."/>
            <person name="Labutti K."/>
            <person name="Haridas S."/>
            <person name="Kuo A."/>
            <person name="Salamov A."/>
            <person name="Ahrendt S.R."/>
            <person name="Lipzen A."/>
            <person name="Sullivan W."/>
            <person name="Andreopoulos W.B."/>
            <person name="Clum A."/>
            <person name="Lindquist E."/>
            <person name="Daum C."/>
            <person name="Ramamoorthy G.K."/>
            <person name="Gryganskyi A."/>
            <person name="Culley D."/>
            <person name="Magnuson J.K."/>
            <person name="James T.Y."/>
            <person name="O'Malley M.A."/>
            <person name="Stajich J.E."/>
            <person name="Spatafora J.W."/>
            <person name="Visel A."/>
            <person name="Grigoriev I.V."/>
        </authorList>
    </citation>
    <scope>NUCLEOTIDE SEQUENCE [LARGE SCALE GENOMIC DNA]</scope>
    <source>
        <strain evidence="8 9">NRRL 1336</strain>
    </source>
</reference>
<dbReference type="PANTHER" id="PTHR43791:SF33">
    <property type="entry name" value="VITAMIN H TRANSPORTER 1"/>
    <property type="match status" value="1"/>
</dbReference>
<dbReference type="Pfam" id="PF07690">
    <property type="entry name" value="MFS_1"/>
    <property type="match status" value="1"/>
</dbReference>
<comment type="caution">
    <text evidence="8">The sequence shown here is derived from an EMBL/GenBank/DDBJ whole genome shotgun (WGS) entry which is preliminary data.</text>
</comment>
<gene>
    <name evidence="8" type="ORF">BCR42DRAFT_458313</name>
</gene>
<evidence type="ECO:0000256" key="1">
    <source>
        <dbReference type="ARBA" id="ARBA00004141"/>
    </source>
</evidence>
<sequence length="442" mass="48881">MNKQEGHDIATTAHLGTLENNIGLGLFYVAYIIFELPSNLIMAKVNPAYWIARIMITWSIVTCCMAAISEPWNFYVLRILLGIFEAGFWPAYYTTLWYRPEEISSRIGVIYLAGPTSGAFGGLISAGVQLIDTKGHLYGWQWLFLISGLLSMVFGIATLFVLPAKPDHSKGFLSDEEARLWIQRLDVGQQEKLQQQDGIIYNNEDSNTDNIDENSNKKTQFMRGLLNIKAQLVDYKVWLFCVLYFTPVMAATSLDYFLPKIVQQLGTYDSIQVSLMSIPPYVFGGLAVFVITRLSDKMKDRGWFIIGMCVTSFVGFIVLSFAKPIGARYFGLMLVAGGTYPTVPLSMAWTANSKEDATAVASVTGIVSSLANFGALICTFALYSGWQADAPNYVGSNMVVGGAMLLAAVAAGYLKFELNRLNNLIDAGIKVGNGKRDYHYLL</sequence>
<keyword evidence="3 6" id="KW-0812">Transmembrane</keyword>
<proteinExistence type="predicted"/>
<keyword evidence="4 6" id="KW-1133">Transmembrane helix</keyword>
<dbReference type="GO" id="GO:1905135">
    <property type="term" value="P:biotin import across plasma membrane"/>
    <property type="evidence" value="ECO:0007669"/>
    <property type="project" value="TreeGrafter"/>
</dbReference>
<keyword evidence="5 6" id="KW-0472">Membrane</keyword>
<dbReference type="GO" id="GO:0015295">
    <property type="term" value="F:solute:proton symporter activity"/>
    <property type="evidence" value="ECO:0007669"/>
    <property type="project" value="TreeGrafter"/>
</dbReference>
<feature type="transmembrane region" description="Helical" evidence="6">
    <location>
        <begin position="395"/>
        <end position="414"/>
    </location>
</feature>
<dbReference type="Proteomes" id="UP000193560">
    <property type="component" value="Unassembled WGS sequence"/>
</dbReference>
<dbReference type="OrthoDB" id="2985014at2759"/>
<evidence type="ECO:0000256" key="5">
    <source>
        <dbReference type="ARBA" id="ARBA00023136"/>
    </source>
</evidence>
<feature type="transmembrane region" description="Helical" evidence="6">
    <location>
        <begin position="108"/>
        <end position="128"/>
    </location>
</feature>
<dbReference type="PROSITE" id="PS50850">
    <property type="entry name" value="MFS"/>
    <property type="match status" value="1"/>
</dbReference>
<feature type="transmembrane region" description="Helical" evidence="6">
    <location>
        <begin position="303"/>
        <end position="322"/>
    </location>
</feature>
<evidence type="ECO:0000256" key="3">
    <source>
        <dbReference type="ARBA" id="ARBA00022692"/>
    </source>
</evidence>
<dbReference type="AlphaFoldDB" id="A0A1X2IY24"/>
<dbReference type="EMBL" id="MCGE01000002">
    <property type="protein sequence ID" value="ORZ24236.1"/>
    <property type="molecule type" value="Genomic_DNA"/>
</dbReference>
<evidence type="ECO:0000256" key="6">
    <source>
        <dbReference type="SAM" id="Phobius"/>
    </source>
</evidence>
<keyword evidence="9" id="KW-1185">Reference proteome</keyword>
<feature type="transmembrane region" description="Helical" evidence="6">
    <location>
        <begin position="237"/>
        <end position="258"/>
    </location>
</feature>
<dbReference type="InterPro" id="IPR011701">
    <property type="entry name" value="MFS"/>
</dbReference>
<dbReference type="STRING" id="90262.A0A1X2IY24"/>
<dbReference type="InterPro" id="IPR036259">
    <property type="entry name" value="MFS_trans_sf"/>
</dbReference>
<feature type="transmembrane region" description="Helical" evidence="6">
    <location>
        <begin position="359"/>
        <end position="383"/>
    </location>
</feature>
<evidence type="ECO:0000313" key="8">
    <source>
        <dbReference type="EMBL" id="ORZ24236.1"/>
    </source>
</evidence>
<dbReference type="GO" id="GO:0015225">
    <property type="term" value="F:biotin transmembrane transporter activity"/>
    <property type="evidence" value="ECO:0007669"/>
    <property type="project" value="TreeGrafter"/>
</dbReference>